<comment type="caution">
    <text evidence="2">The sequence shown here is derived from an EMBL/GenBank/DDBJ whole genome shotgun (WGS) entry which is preliminary data.</text>
</comment>
<accession>A0A6M1QV71</accession>
<proteinExistence type="predicted"/>
<evidence type="ECO:0000313" key="2">
    <source>
        <dbReference type="EMBL" id="NGN91222.1"/>
    </source>
</evidence>
<organism evidence="2 3">
    <name type="scientific">Nocardioides turkmenicus</name>
    <dbReference type="NCBI Taxonomy" id="2711220"/>
    <lineage>
        <taxon>Bacteria</taxon>
        <taxon>Bacillati</taxon>
        <taxon>Actinomycetota</taxon>
        <taxon>Actinomycetes</taxon>
        <taxon>Propionibacteriales</taxon>
        <taxon>Nocardioidaceae</taxon>
        <taxon>Nocardioides</taxon>
    </lineage>
</organism>
<dbReference type="RefSeq" id="WP_165108656.1">
    <property type="nucleotide sequence ID" value="NZ_JAALAA010000001.1"/>
</dbReference>
<keyword evidence="3" id="KW-1185">Reference proteome</keyword>
<evidence type="ECO:0000313" key="3">
    <source>
        <dbReference type="Proteomes" id="UP000483261"/>
    </source>
</evidence>
<dbReference type="Proteomes" id="UP000483261">
    <property type="component" value="Unassembled WGS sequence"/>
</dbReference>
<feature type="region of interest" description="Disordered" evidence="1">
    <location>
        <begin position="73"/>
        <end position="105"/>
    </location>
</feature>
<dbReference type="EMBL" id="JAALAA010000001">
    <property type="protein sequence ID" value="NGN91222.1"/>
    <property type="molecule type" value="Genomic_DNA"/>
</dbReference>
<sequence>MSKVRIDPGDGAQIATLHKEAASGIEKTASSLPGTVDAGIASALISDILAQLTGHADQLSIANESVRNMVSSVVKDLDQTDEEAAGPLRRLKSSLNPGGEHPRSR</sequence>
<gene>
    <name evidence="2" type="ORF">G5C66_00510</name>
</gene>
<evidence type="ECO:0008006" key="4">
    <source>
        <dbReference type="Google" id="ProtNLM"/>
    </source>
</evidence>
<dbReference type="AlphaFoldDB" id="A0A6M1QV71"/>
<reference evidence="2 3" key="1">
    <citation type="submission" date="2020-02" db="EMBL/GenBank/DDBJ databases">
        <title>Whole-genome analyses of novel actinobacteria.</title>
        <authorList>
            <person name="Sahin N."/>
        </authorList>
    </citation>
    <scope>NUCLEOTIDE SEQUENCE [LARGE SCALE GENOMIC DNA]</scope>
    <source>
        <strain evidence="2 3">KC13</strain>
    </source>
</reference>
<protein>
    <recommendedName>
        <fullName evidence="4">ESX-1 secretion-associated protein</fullName>
    </recommendedName>
</protein>
<evidence type="ECO:0000256" key="1">
    <source>
        <dbReference type="SAM" id="MobiDB-lite"/>
    </source>
</evidence>
<name>A0A6M1QV71_9ACTN</name>